<dbReference type="PROSITE" id="PS50041">
    <property type="entry name" value="C_TYPE_LECTIN_2"/>
    <property type="match status" value="1"/>
</dbReference>
<proteinExistence type="predicted"/>
<dbReference type="Gene3D" id="3.10.100.10">
    <property type="entry name" value="Mannose-Binding Protein A, subunit A"/>
    <property type="match status" value="1"/>
</dbReference>
<dbReference type="Gene3D" id="3.50.4.10">
    <property type="entry name" value="Hepatocyte Growth Factor"/>
    <property type="match status" value="1"/>
</dbReference>
<dbReference type="AlphaFoldDB" id="A0A8B6HDT0"/>
<keyword evidence="4" id="KW-1185">Reference proteome</keyword>
<reference evidence="3" key="1">
    <citation type="submission" date="2018-11" db="EMBL/GenBank/DDBJ databases">
        <authorList>
            <person name="Alioto T."/>
            <person name="Alioto T."/>
        </authorList>
    </citation>
    <scope>NUCLEOTIDE SEQUENCE</scope>
</reference>
<dbReference type="CDD" id="cd00037">
    <property type="entry name" value="CLECT"/>
    <property type="match status" value="1"/>
</dbReference>
<evidence type="ECO:0000256" key="1">
    <source>
        <dbReference type="SAM" id="SignalP"/>
    </source>
</evidence>
<dbReference type="Pfam" id="PF00024">
    <property type="entry name" value="PAN_1"/>
    <property type="match status" value="1"/>
</dbReference>
<gene>
    <name evidence="3" type="ORF">MGAL_10B071602</name>
</gene>
<name>A0A8B6HDT0_MYTGA</name>
<accession>A0A8B6HDT0</accession>
<evidence type="ECO:0000313" key="3">
    <source>
        <dbReference type="EMBL" id="VDI77457.1"/>
    </source>
</evidence>
<feature type="signal peptide" evidence="1">
    <location>
        <begin position="1"/>
        <end position="19"/>
    </location>
</feature>
<dbReference type="Proteomes" id="UP000596742">
    <property type="component" value="Unassembled WGS sequence"/>
</dbReference>
<dbReference type="InterPro" id="IPR003609">
    <property type="entry name" value="Pan_app"/>
</dbReference>
<comment type="caution">
    <text evidence="3">The sequence shown here is derived from an EMBL/GenBank/DDBJ whole genome shotgun (WGS) entry which is preliminary data.</text>
</comment>
<dbReference type="InterPro" id="IPR001304">
    <property type="entry name" value="C-type_lectin-like"/>
</dbReference>
<dbReference type="EMBL" id="UYJE01009842">
    <property type="protein sequence ID" value="VDI77457.1"/>
    <property type="molecule type" value="Genomic_DNA"/>
</dbReference>
<dbReference type="SMART" id="SM00034">
    <property type="entry name" value="CLECT"/>
    <property type="match status" value="1"/>
</dbReference>
<organism evidence="3 4">
    <name type="scientific">Mytilus galloprovincialis</name>
    <name type="common">Mediterranean mussel</name>
    <dbReference type="NCBI Taxonomy" id="29158"/>
    <lineage>
        <taxon>Eukaryota</taxon>
        <taxon>Metazoa</taxon>
        <taxon>Spiralia</taxon>
        <taxon>Lophotrochozoa</taxon>
        <taxon>Mollusca</taxon>
        <taxon>Bivalvia</taxon>
        <taxon>Autobranchia</taxon>
        <taxon>Pteriomorphia</taxon>
        <taxon>Mytilida</taxon>
        <taxon>Mytiloidea</taxon>
        <taxon>Mytilidae</taxon>
        <taxon>Mytilinae</taxon>
        <taxon>Mytilus</taxon>
    </lineage>
</organism>
<sequence length="235" mass="26368">MNAYLIVGVILMLTKFGHTVSVTWYKSQLTGTNNANDINWSVKVRSVTECCYQCSFNSKCRSFQYETRARYCTLLFASHQTGPFLNSSGIVHYRDYLGCPTGYDPLPTSNACVALHTDYRTWNDSLMACQNEGANLPILDTDTLFKEFVDFMDNKAVAPARVAVHGRVINNIGYWGNGVIIDISKFCVSQPDELNILDVCLFMAHVSEGWCGSPNNRLDDATCDHESLRICMLKL</sequence>
<protein>
    <recommendedName>
        <fullName evidence="2">C-type lectin domain-containing protein</fullName>
    </recommendedName>
</protein>
<evidence type="ECO:0000313" key="4">
    <source>
        <dbReference type="Proteomes" id="UP000596742"/>
    </source>
</evidence>
<dbReference type="InterPro" id="IPR016186">
    <property type="entry name" value="C-type_lectin-like/link_sf"/>
</dbReference>
<dbReference type="InterPro" id="IPR016187">
    <property type="entry name" value="CTDL_fold"/>
</dbReference>
<evidence type="ECO:0000259" key="2">
    <source>
        <dbReference type="PROSITE" id="PS50041"/>
    </source>
</evidence>
<feature type="domain" description="C-type lectin" evidence="2">
    <location>
        <begin position="108"/>
        <end position="232"/>
    </location>
</feature>
<feature type="chain" id="PRO_5033056459" description="C-type lectin domain-containing protein" evidence="1">
    <location>
        <begin position="20"/>
        <end position="235"/>
    </location>
</feature>
<dbReference type="SUPFAM" id="SSF56436">
    <property type="entry name" value="C-type lectin-like"/>
    <property type="match status" value="1"/>
</dbReference>
<keyword evidence="1" id="KW-0732">Signal</keyword>
<dbReference type="SUPFAM" id="SSF57414">
    <property type="entry name" value="Hairpin loop containing domain-like"/>
    <property type="match status" value="1"/>
</dbReference>
<dbReference type="OrthoDB" id="6083339at2759"/>